<accession>A0ACB6ZN20</accession>
<reference evidence="1" key="2">
    <citation type="journal article" date="2020" name="Nat. Commun.">
        <title>Large-scale genome sequencing of mycorrhizal fungi provides insights into the early evolution of symbiotic traits.</title>
        <authorList>
            <person name="Miyauchi S."/>
            <person name="Kiss E."/>
            <person name="Kuo A."/>
            <person name="Drula E."/>
            <person name="Kohler A."/>
            <person name="Sanchez-Garcia M."/>
            <person name="Morin E."/>
            <person name="Andreopoulos B."/>
            <person name="Barry K.W."/>
            <person name="Bonito G."/>
            <person name="Buee M."/>
            <person name="Carver A."/>
            <person name="Chen C."/>
            <person name="Cichocki N."/>
            <person name="Clum A."/>
            <person name="Culley D."/>
            <person name="Crous P.W."/>
            <person name="Fauchery L."/>
            <person name="Girlanda M."/>
            <person name="Hayes R.D."/>
            <person name="Keri Z."/>
            <person name="LaButti K."/>
            <person name="Lipzen A."/>
            <person name="Lombard V."/>
            <person name="Magnuson J."/>
            <person name="Maillard F."/>
            <person name="Murat C."/>
            <person name="Nolan M."/>
            <person name="Ohm R.A."/>
            <person name="Pangilinan J."/>
            <person name="Pereira M.F."/>
            <person name="Perotto S."/>
            <person name="Peter M."/>
            <person name="Pfister S."/>
            <person name="Riley R."/>
            <person name="Sitrit Y."/>
            <person name="Stielow J.B."/>
            <person name="Szollosi G."/>
            <person name="Zifcakova L."/>
            <person name="Stursova M."/>
            <person name="Spatafora J.W."/>
            <person name="Tedersoo L."/>
            <person name="Vaario L.M."/>
            <person name="Yamada A."/>
            <person name="Yan M."/>
            <person name="Wang P."/>
            <person name="Xu J."/>
            <person name="Bruns T."/>
            <person name="Baldrian P."/>
            <person name="Vilgalys R."/>
            <person name="Dunand C."/>
            <person name="Henrissat B."/>
            <person name="Grigoriev I.V."/>
            <person name="Hibbett D."/>
            <person name="Nagy L.G."/>
            <person name="Martin F.M."/>
        </authorList>
    </citation>
    <scope>NUCLEOTIDE SEQUENCE</scope>
    <source>
        <strain evidence="1">P2</strain>
    </source>
</reference>
<evidence type="ECO:0000313" key="2">
    <source>
        <dbReference type="Proteomes" id="UP000886501"/>
    </source>
</evidence>
<reference evidence="1" key="1">
    <citation type="submission" date="2019-10" db="EMBL/GenBank/DDBJ databases">
        <authorList>
            <consortium name="DOE Joint Genome Institute"/>
            <person name="Kuo A."/>
            <person name="Miyauchi S."/>
            <person name="Kiss E."/>
            <person name="Drula E."/>
            <person name="Kohler A."/>
            <person name="Sanchez-Garcia M."/>
            <person name="Andreopoulos B."/>
            <person name="Barry K.W."/>
            <person name="Bonito G."/>
            <person name="Buee M."/>
            <person name="Carver A."/>
            <person name="Chen C."/>
            <person name="Cichocki N."/>
            <person name="Clum A."/>
            <person name="Culley D."/>
            <person name="Crous P.W."/>
            <person name="Fauchery L."/>
            <person name="Girlanda M."/>
            <person name="Hayes R."/>
            <person name="Keri Z."/>
            <person name="Labutti K."/>
            <person name="Lipzen A."/>
            <person name="Lombard V."/>
            <person name="Magnuson J."/>
            <person name="Maillard F."/>
            <person name="Morin E."/>
            <person name="Murat C."/>
            <person name="Nolan M."/>
            <person name="Ohm R."/>
            <person name="Pangilinan J."/>
            <person name="Pereira M."/>
            <person name="Perotto S."/>
            <person name="Peter M."/>
            <person name="Riley R."/>
            <person name="Sitrit Y."/>
            <person name="Stielow B."/>
            <person name="Szollosi G."/>
            <person name="Zifcakova L."/>
            <person name="Stursova M."/>
            <person name="Spatafora J.W."/>
            <person name="Tedersoo L."/>
            <person name="Vaario L.-M."/>
            <person name="Yamada A."/>
            <person name="Yan M."/>
            <person name="Wang P."/>
            <person name="Xu J."/>
            <person name="Bruns T."/>
            <person name="Baldrian P."/>
            <person name="Vilgalys R."/>
            <person name="Henrissat B."/>
            <person name="Grigoriev I.V."/>
            <person name="Hibbett D."/>
            <person name="Nagy L.G."/>
            <person name="Martin F.M."/>
        </authorList>
    </citation>
    <scope>NUCLEOTIDE SEQUENCE</scope>
    <source>
        <strain evidence="1">P2</strain>
    </source>
</reference>
<keyword evidence="2" id="KW-1185">Reference proteome</keyword>
<dbReference type="EMBL" id="MU117978">
    <property type="protein sequence ID" value="KAF9651066.1"/>
    <property type="molecule type" value="Genomic_DNA"/>
</dbReference>
<protein>
    <submittedName>
        <fullName evidence="1">Uncharacterized protein</fullName>
    </submittedName>
</protein>
<feature type="non-terminal residue" evidence="1">
    <location>
        <position position="1"/>
    </location>
</feature>
<name>A0ACB6ZN20_THEGA</name>
<proteinExistence type="predicted"/>
<sequence length="200" mass="22437">CVVILTKINAKIKNQESGAGIPDYTRKSPIPGSLFKATWDQTGKETETKPSRVCVIASRLGLVIRSVRRFNVDAPLPLVSVTEEYPVSSSRSRTAPLHFHPATRLPHIAWTHPLGLIHIVPYPAWHSSRSLPARHRDFEVDITYFCASFSTIRHLYIPPSLKFLTLAYISTCQNSRDVIQSAPRFFIPFQGVVSEGLEET</sequence>
<evidence type="ECO:0000313" key="1">
    <source>
        <dbReference type="EMBL" id="KAF9651066.1"/>
    </source>
</evidence>
<comment type="caution">
    <text evidence="1">The sequence shown here is derived from an EMBL/GenBank/DDBJ whole genome shotgun (WGS) entry which is preliminary data.</text>
</comment>
<dbReference type="Proteomes" id="UP000886501">
    <property type="component" value="Unassembled WGS sequence"/>
</dbReference>
<gene>
    <name evidence="1" type="ORF">BDM02DRAFT_3163801</name>
</gene>
<organism evidence="1 2">
    <name type="scientific">Thelephora ganbajun</name>
    <name type="common">Ganba fungus</name>
    <dbReference type="NCBI Taxonomy" id="370292"/>
    <lineage>
        <taxon>Eukaryota</taxon>
        <taxon>Fungi</taxon>
        <taxon>Dikarya</taxon>
        <taxon>Basidiomycota</taxon>
        <taxon>Agaricomycotina</taxon>
        <taxon>Agaricomycetes</taxon>
        <taxon>Thelephorales</taxon>
        <taxon>Thelephoraceae</taxon>
        <taxon>Thelephora</taxon>
    </lineage>
</organism>